<dbReference type="Pfam" id="PF13432">
    <property type="entry name" value="TPR_16"/>
    <property type="match status" value="1"/>
</dbReference>
<feature type="repeat" description="TPR" evidence="1">
    <location>
        <begin position="95"/>
        <end position="128"/>
    </location>
</feature>
<dbReference type="EMBL" id="JAEFDC010000002">
    <property type="protein sequence ID" value="MBI1646010.1"/>
    <property type="molecule type" value="Genomic_DNA"/>
</dbReference>
<accession>A0ABS0SJT3</accession>
<keyword evidence="3" id="KW-1185">Reference proteome</keyword>
<evidence type="ECO:0000313" key="2">
    <source>
        <dbReference type="EMBL" id="MBI1646010.1"/>
    </source>
</evidence>
<gene>
    <name evidence="2" type="ORF">I7X30_02880</name>
</gene>
<organism evidence="2 3">
    <name type="scientific">Capnocytophaga periodontitidis</name>
    <dbReference type="NCBI Taxonomy" id="2795027"/>
    <lineage>
        <taxon>Bacteria</taxon>
        <taxon>Pseudomonadati</taxon>
        <taxon>Bacteroidota</taxon>
        <taxon>Flavobacteriia</taxon>
        <taxon>Flavobacteriales</taxon>
        <taxon>Flavobacteriaceae</taxon>
        <taxon>Capnocytophaga</taxon>
    </lineage>
</organism>
<evidence type="ECO:0000256" key="1">
    <source>
        <dbReference type="PROSITE-ProRule" id="PRU00339"/>
    </source>
</evidence>
<dbReference type="PANTHER" id="PTHR12558:SF13">
    <property type="entry name" value="CELL DIVISION CYCLE PROTEIN 27 HOMOLOG"/>
    <property type="match status" value="1"/>
</dbReference>
<dbReference type="InterPro" id="IPR019734">
    <property type="entry name" value="TPR_rpt"/>
</dbReference>
<feature type="repeat" description="TPR" evidence="1">
    <location>
        <begin position="129"/>
        <end position="162"/>
    </location>
</feature>
<feature type="repeat" description="TPR" evidence="1">
    <location>
        <begin position="299"/>
        <end position="332"/>
    </location>
</feature>
<proteinExistence type="predicted"/>
<dbReference type="SMART" id="SM00028">
    <property type="entry name" value="TPR"/>
    <property type="match status" value="8"/>
</dbReference>
<reference evidence="2 3" key="1">
    <citation type="journal article" date="2021" name="Int. J. Syst. Evol. Microbiol.">
        <title>Capnocytophaga periodontitidis sp. nov., isolated from subgingival plaque of periodontitis patient.</title>
        <authorList>
            <person name="Zhang Y."/>
            <person name="Qiao D."/>
            <person name="Shi W."/>
            <person name="Wu D."/>
            <person name="Cai M."/>
        </authorList>
    </citation>
    <scope>NUCLEOTIDE SEQUENCE [LARGE SCALE GENOMIC DNA]</scope>
    <source>
        <strain evidence="2 3">051621</strain>
    </source>
</reference>
<feature type="repeat" description="TPR" evidence="1">
    <location>
        <begin position="231"/>
        <end position="264"/>
    </location>
</feature>
<keyword evidence="1" id="KW-0802">TPR repeat</keyword>
<feature type="repeat" description="TPR" evidence="1">
    <location>
        <begin position="197"/>
        <end position="230"/>
    </location>
</feature>
<protein>
    <submittedName>
        <fullName evidence="2">Tetratricopeptide repeat protein</fullName>
    </submittedName>
</protein>
<feature type="repeat" description="TPR" evidence="1">
    <location>
        <begin position="265"/>
        <end position="298"/>
    </location>
</feature>
<comment type="caution">
    <text evidence="2">The sequence shown here is derived from an EMBL/GenBank/DDBJ whole genome shotgun (WGS) entry which is preliminary data.</text>
</comment>
<name>A0ABS0SJT3_9FLAO</name>
<dbReference type="PROSITE" id="PS50005">
    <property type="entry name" value="TPR"/>
    <property type="match status" value="6"/>
</dbReference>
<dbReference type="Pfam" id="PF14559">
    <property type="entry name" value="TPR_19"/>
    <property type="match status" value="1"/>
</dbReference>
<dbReference type="RefSeq" id="WP_009751160.1">
    <property type="nucleotide sequence ID" value="NZ_JAEFDC010000002.1"/>
</dbReference>
<dbReference type="SUPFAM" id="SSF48452">
    <property type="entry name" value="TPR-like"/>
    <property type="match status" value="1"/>
</dbReference>
<sequence>MLPEEENYAVSKFESMLKENNILFFDVDEFEEIVEYYVEYGRISKAKRALEIGLSQHPDASSLKLLNAEQLVFEDRLEEASEILNELLVLEPMNAEVHAQQANLYSKMNKHHRAIELLQYALTLTDDVSNIYALIAMEYLYIEDYTNAKNYFIKCLEQDPQDYTALQQLVFCYEVLGDVQEATSFLNHYLDQNPYCEVAWYYLGRLYLAIGDYKNALRCLDFAIISDDTFTGAYFEKARVLEMMEDYEKAIENYKITLTLDDPSALAYLHIGRCYEKMHNDTKAEEYYFRATHEDPQLDKAWITLADFYYLRHNHSKALKYIQKVLTFEPNEPYYWRRYAELNYFEFQNLEEAEYGYRKAVQNGDYSYNTLIEWVDLMFLTQKYGDALPIVADIVHIYPHELNNYFRLSLAYYGVGDEHTALQYYQMGVTKAPEWQSFFEHKFNFKIQ</sequence>
<dbReference type="SUPFAM" id="SSF81901">
    <property type="entry name" value="HCP-like"/>
    <property type="match status" value="1"/>
</dbReference>
<evidence type="ECO:0000313" key="3">
    <source>
        <dbReference type="Proteomes" id="UP000641139"/>
    </source>
</evidence>
<dbReference type="Proteomes" id="UP000641139">
    <property type="component" value="Unassembled WGS sequence"/>
</dbReference>
<dbReference type="Gene3D" id="1.25.40.10">
    <property type="entry name" value="Tetratricopeptide repeat domain"/>
    <property type="match status" value="3"/>
</dbReference>
<dbReference type="InterPro" id="IPR011990">
    <property type="entry name" value="TPR-like_helical_dom_sf"/>
</dbReference>
<dbReference type="PANTHER" id="PTHR12558">
    <property type="entry name" value="CELL DIVISION CYCLE 16,23,27"/>
    <property type="match status" value="1"/>
</dbReference>